<organism evidence="1">
    <name type="scientific">Candidatus Kentrum sp. LFY</name>
    <dbReference type="NCBI Taxonomy" id="2126342"/>
    <lineage>
        <taxon>Bacteria</taxon>
        <taxon>Pseudomonadati</taxon>
        <taxon>Pseudomonadota</taxon>
        <taxon>Gammaproteobacteria</taxon>
        <taxon>Candidatus Kentrum</taxon>
    </lineage>
</organism>
<dbReference type="AlphaFoldDB" id="A0A450WK37"/>
<reference evidence="1" key="1">
    <citation type="submission" date="2019-02" db="EMBL/GenBank/DDBJ databases">
        <authorList>
            <person name="Gruber-Vodicka R. H."/>
            <person name="Seah K. B. B."/>
        </authorList>
    </citation>
    <scope>NUCLEOTIDE SEQUENCE</scope>
    <source>
        <strain evidence="1">BECK_BY7</strain>
    </source>
</reference>
<accession>A0A450WK37</accession>
<evidence type="ECO:0000313" key="1">
    <source>
        <dbReference type="EMBL" id="VFK17358.1"/>
    </source>
</evidence>
<gene>
    <name evidence="1" type="ORF">BECKLFY1418C_GA0070996_103112</name>
</gene>
<dbReference type="EMBL" id="CAADFN010000031">
    <property type="protein sequence ID" value="VFK17358.1"/>
    <property type="molecule type" value="Genomic_DNA"/>
</dbReference>
<protein>
    <submittedName>
        <fullName evidence="1">Uncharacterized protein</fullName>
    </submittedName>
</protein>
<proteinExistence type="predicted"/>
<name>A0A450WK37_9GAMM</name>
<sequence length="80" mass="10150">MRESRPSWYKQERAFCRQEKSHQWYREFLEPSQAPLTEIQWHSKGTFIYLFLKECEWRFNHSDQKFQLNFIKQLVRNEMF</sequence>